<organism evidence="1 2">
    <name type="scientific">Aspergillus aculeatinus CBS 121060</name>
    <dbReference type="NCBI Taxonomy" id="1448322"/>
    <lineage>
        <taxon>Eukaryota</taxon>
        <taxon>Fungi</taxon>
        <taxon>Dikarya</taxon>
        <taxon>Ascomycota</taxon>
        <taxon>Pezizomycotina</taxon>
        <taxon>Eurotiomycetes</taxon>
        <taxon>Eurotiomycetidae</taxon>
        <taxon>Eurotiales</taxon>
        <taxon>Aspergillaceae</taxon>
        <taxon>Aspergillus</taxon>
        <taxon>Aspergillus subgen. Circumdati</taxon>
    </lineage>
</organism>
<sequence>MQLRSCLVGGTLALGAKALLVIPEVEGESIAPEADLPPFHPLEAYAPQQSQVELACTECPFREVGEDGTVSWTDGHKTSLTLEFTIEDGFLLANGRQIFPPPPPTLITAVQHRLSDGAESDPIAVGYAVEEMPIPTFPEDPMDLVEVRFTVLDLDSHPVPLDTVAVTLIHDSNTGELFMAKTEIEETTPDRGSWAQCRGKPKCLRKLLFDRMRSLFAAAKARMLDFAPRPKGHHCGDAHGFDHDHPPHPHHHHGEHGHGKPDPEGFPGGFLPGMDGKGHHGFEGHHSFEGHMGKFDGPHGHHMHHHHHDRLAHTLHRVVRFIVVPAILGVLAGLAASALGMLVGQIVVFMWQRYRRSAPKQSVEQGTVSEKQGLMTEASDDFPPAYSDEEAVLEDVSGKH</sequence>
<keyword evidence="2" id="KW-1185">Reference proteome</keyword>
<dbReference type="Proteomes" id="UP000249661">
    <property type="component" value="Unassembled WGS sequence"/>
</dbReference>
<gene>
    <name evidence="1" type="ORF">BO66DRAFT_387337</name>
</gene>
<accession>A0ACD1HPM3</accession>
<evidence type="ECO:0000313" key="2">
    <source>
        <dbReference type="Proteomes" id="UP000249661"/>
    </source>
</evidence>
<proteinExistence type="predicted"/>
<dbReference type="EMBL" id="KZ824933">
    <property type="protein sequence ID" value="RAH75422.1"/>
    <property type="molecule type" value="Genomic_DNA"/>
</dbReference>
<name>A0ACD1HPM3_9EURO</name>
<protein>
    <submittedName>
        <fullName evidence="1">Uncharacterized protein</fullName>
    </submittedName>
</protein>
<evidence type="ECO:0000313" key="1">
    <source>
        <dbReference type="EMBL" id="RAH75422.1"/>
    </source>
</evidence>
<reference evidence="1" key="1">
    <citation type="submission" date="2018-02" db="EMBL/GenBank/DDBJ databases">
        <title>The genomes of Aspergillus section Nigri reveals drivers in fungal speciation.</title>
        <authorList>
            <consortium name="DOE Joint Genome Institute"/>
            <person name="Vesth T.C."/>
            <person name="Nybo J."/>
            <person name="Theobald S."/>
            <person name="Brandl J."/>
            <person name="Frisvad J.C."/>
            <person name="Nielsen K.F."/>
            <person name="Lyhne E.K."/>
            <person name="Kogle M.E."/>
            <person name="Kuo A."/>
            <person name="Riley R."/>
            <person name="Clum A."/>
            <person name="Nolan M."/>
            <person name="Lipzen A."/>
            <person name="Salamov A."/>
            <person name="Henrissat B."/>
            <person name="Wiebenga A."/>
            <person name="De vries R.P."/>
            <person name="Grigoriev I.V."/>
            <person name="Mortensen U.H."/>
            <person name="Andersen M.R."/>
            <person name="Baker S.E."/>
        </authorList>
    </citation>
    <scope>NUCLEOTIDE SEQUENCE</scope>
    <source>
        <strain evidence="1">CBS 121060</strain>
    </source>
</reference>